<name>A0A1H7J7K1_9ACTN</name>
<accession>A0A1H7J7K1</accession>
<evidence type="ECO:0000313" key="5">
    <source>
        <dbReference type="Proteomes" id="UP000198953"/>
    </source>
</evidence>
<dbReference type="RefSeq" id="WP_256256781.1">
    <property type="nucleotide sequence ID" value="NZ_FOBF01000002.1"/>
</dbReference>
<keyword evidence="5" id="KW-1185">Reference proteome</keyword>
<dbReference type="EMBL" id="FOBF01000002">
    <property type="protein sequence ID" value="SEK70354.1"/>
    <property type="molecule type" value="Genomic_DNA"/>
</dbReference>
<evidence type="ECO:0000313" key="4">
    <source>
        <dbReference type="EMBL" id="SEK70354.1"/>
    </source>
</evidence>
<proteinExistence type="inferred from homology"/>
<dbReference type="InterPro" id="IPR023393">
    <property type="entry name" value="START-like_dom_sf"/>
</dbReference>
<evidence type="ECO:0000256" key="2">
    <source>
        <dbReference type="SAM" id="MobiDB-lite"/>
    </source>
</evidence>
<dbReference type="Pfam" id="PF08327">
    <property type="entry name" value="AHSA1"/>
    <property type="match status" value="1"/>
</dbReference>
<dbReference type="SUPFAM" id="SSF55961">
    <property type="entry name" value="Bet v1-like"/>
    <property type="match status" value="1"/>
</dbReference>
<protein>
    <submittedName>
        <fullName evidence="4">Activator of Hsp90 ATPase homolog 1-like protein</fullName>
    </submittedName>
</protein>
<gene>
    <name evidence="4" type="ORF">SAMN05660976_01035</name>
</gene>
<comment type="similarity">
    <text evidence="1">Belongs to the AHA1 family.</text>
</comment>
<dbReference type="InterPro" id="IPR013538">
    <property type="entry name" value="ASHA1/2-like_C"/>
</dbReference>
<feature type="region of interest" description="Disordered" evidence="2">
    <location>
        <begin position="85"/>
        <end position="134"/>
    </location>
</feature>
<dbReference type="Gene3D" id="3.30.530.20">
    <property type="match status" value="1"/>
</dbReference>
<dbReference type="AlphaFoldDB" id="A0A1H7J7K1"/>
<reference evidence="4 5" key="1">
    <citation type="submission" date="2016-10" db="EMBL/GenBank/DDBJ databases">
        <authorList>
            <person name="de Groot N.N."/>
        </authorList>
    </citation>
    <scope>NUCLEOTIDE SEQUENCE [LARGE SCALE GENOMIC DNA]</scope>
    <source>
        <strain evidence="4 5">DSM 43357</strain>
    </source>
</reference>
<dbReference type="STRING" id="46177.SAMN05660976_01035"/>
<organism evidence="4 5">
    <name type="scientific">Nonomuraea pusilla</name>
    <dbReference type="NCBI Taxonomy" id="46177"/>
    <lineage>
        <taxon>Bacteria</taxon>
        <taxon>Bacillati</taxon>
        <taxon>Actinomycetota</taxon>
        <taxon>Actinomycetes</taxon>
        <taxon>Streptosporangiales</taxon>
        <taxon>Streptosporangiaceae</taxon>
        <taxon>Nonomuraea</taxon>
    </lineage>
</organism>
<evidence type="ECO:0000259" key="3">
    <source>
        <dbReference type="Pfam" id="PF08327"/>
    </source>
</evidence>
<evidence type="ECO:0000256" key="1">
    <source>
        <dbReference type="ARBA" id="ARBA00006817"/>
    </source>
</evidence>
<sequence>MSENPTTITAQPGSPFIEVVRDFDATPAQLFRAYTDPELVTRWLGPRGIEMRLIEHDARPGGTYRYAHRDREGDEHVFHGVFHTVTPDERITRPSSTTARPMSSASTPRRSRTSADAPGCGPVPCSRPSRPATP</sequence>
<dbReference type="Proteomes" id="UP000198953">
    <property type="component" value="Unassembled WGS sequence"/>
</dbReference>
<feature type="compositionally biased region" description="Low complexity" evidence="2">
    <location>
        <begin position="99"/>
        <end position="108"/>
    </location>
</feature>
<feature type="domain" description="Activator of Hsp90 ATPase homologue 1/2-like C-terminal" evidence="3">
    <location>
        <begin position="24"/>
        <end position="92"/>
    </location>
</feature>